<name>A0AAW0N4X1_9GOBI</name>
<feature type="domain" description="Ig-like" evidence="11">
    <location>
        <begin position="625"/>
        <end position="713"/>
    </location>
</feature>
<dbReference type="FunFam" id="2.60.40.10:FF:000211">
    <property type="entry name" value="Obscurin-like protein 1"/>
    <property type="match status" value="9"/>
</dbReference>
<dbReference type="Gene3D" id="2.60.40.10">
    <property type="entry name" value="Immunoglobulins"/>
    <property type="match status" value="18"/>
</dbReference>
<feature type="domain" description="Ig-like" evidence="11">
    <location>
        <begin position="1060"/>
        <end position="1155"/>
    </location>
</feature>
<keyword evidence="14" id="KW-1185">Reference proteome</keyword>
<dbReference type="FunFam" id="2.60.40.10:FF:000241">
    <property type="entry name" value="obscurin-like protein 1 isoform X2"/>
    <property type="match status" value="2"/>
</dbReference>
<dbReference type="FunFam" id="2.60.40.10:FF:000502">
    <property type="entry name" value="obscurin-like protein 1 isoform X2"/>
    <property type="match status" value="1"/>
</dbReference>
<feature type="region of interest" description="Disordered" evidence="10">
    <location>
        <begin position="1825"/>
        <end position="1871"/>
    </location>
</feature>
<dbReference type="GO" id="GO:0005634">
    <property type="term" value="C:nucleus"/>
    <property type="evidence" value="ECO:0007669"/>
    <property type="project" value="UniProtKB-SubCell"/>
</dbReference>
<dbReference type="InterPro" id="IPR052385">
    <property type="entry name" value="Obscurin/Obscurin-like_Reg"/>
</dbReference>
<evidence type="ECO:0000256" key="8">
    <source>
        <dbReference type="ARBA" id="ARBA00023242"/>
    </source>
</evidence>
<accession>A0AAW0N4X1</accession>
<dbReference type="InterPro" id="IPR013098">
    <property type="entry name" value="Ig_I-set"/>
</dbReference>
<dbReference type="InterPro" id="IPR003598">
    <property type="entry name" value="Ig_sub2"/>
</dbReference>
<dbReference type="Pfam" id="PF13927">
    <property type="entry name" value="Ig_3"/>
    <property type="match status" value="1"/>
</dbReference>
<feature type="domain" description="Ig-like" evidence="11">
    <location>
        <begin position="808"/>
        <end position="898"/>
    </location>
</feature>
<feature type="domain" description="Ig-like" evidence="11">
    <location>
        <begin position="72"/>
        <end position="161"/>
    </location>
</feature>
<dbReference type="PANTHER" id="PTHR35971:SF3">
    <property type="entry name" value="OBSCURIN-LIKE PROTEIN 1 ISOFORM X1"/>
    <property type="match status" value="1"/>
</dbReference>
<dbReference type="InterPro" id="IPR036116">
    <property type="entry name" value="FN3_sf"/>
</dbReference>
<reference evidence="14" key="1">
    <citation type="submission" date="2024-04" db="EMBL/GenBank/DDBJ databases">
        <title>Salinicola lusitanus LLJ914,a marine bacterium isolated from the Okinawa Trough.</title>
        <authorList>
            <person name="Li J."/>
        </authorList>
    </citation>
    <scope>NUCLEOTIDE SEQUENCE [LARGE SCALE GENOMIC DNA]</scope>
</reference>
<comment type="caution">
    <text evidence="13">The sequence shown here is derived from an EMBL/GenBank/DDBJ whole genome shotgun (WGS) entry which is preliminary data.</text>
</comment>
<dbReference type="PROSITE" id="PS50853">
    <property type="entry name" value="FN3"/>
    <property type="match status" value="1"/>
</dbReference>
<dbReference type="CDD" id="cd00096">
    <property type="entry name" value="Ig"/>
    <property type="match status" value="1"/>
</dbReference>
<dbReference type="FunFam" id="2.60.40.10:FF:001752">
    <property type="entry name" value="obscurin-like isoform X3"/>
    <property type="match status" value="1"/>
</dbReference>
<comment type="similarity">
    <text evidence="3">Belongs to the protein kinase superfamily. CAMK Ser/Thr protein kinase family.</text>
</comment>
<dbReference type="InterPro" id="IPR003599">
    <property type="entry name" value="Ig_sub"/>
</dbReference>
<evidence type="ECO:0000256" key="4">
    <source>
        <dbReference type="ARBA" id="ARBA00022490"/>
    </source>
</evidence>
<evidence type="ECO:0000313" key="14">
    <source>
        <dbReference type="Proteomes" id="UP001460270"/>
    </source>
</evidence>
<feature type="domain" description="Ig-like" evidence="11">
    <location>
        <begin position="255"/>
        <end position="342"/>
    </location>
</feature>
<dbReference type="Pfam" id="PF07679">
    <property type="entry name" value="I-set"/>
    <property type="match status" value="13"/>
</dbReference>
<keyword evidence="8" id="KW-0539">Nucleus</keyword>
<feature type="domain" description="Fibronectin type-III" evidence="12">
    <location>
        <begin position="349"/>
        <end position="445"/>
    </location>
</feature>
<keyword evidence="6" id="KW-0677">Repeat</keyword>
<dbReference type="InterPro" id="IPR003961">
    <property type="entry name" value="FN3_dom"/>
</dbReference>
<feature type="domain" description="Ig-like" evidence="11">
    <location>
        <begin position="913"/>
        <end position="978"/>
    </location>
</feature>
<evidence type="ECO:0000256" key="5">
    <source>
        <dbReference type="ARBA" id="ARBA00022553"/>
    </source>
</evidence>
<evidence type="ECO:0000259" key="11">
    <source>
        <dbReference type="PROSITE" id="PS50835"/>
    </source>
</evidence>
<feature type="domain" description="Ig-like" evidence="11">
    <location>
        <begin position="1562"/>
        <end position="1634"/>
    </location>
</feature>
<dbReference type="CDD" id="cd00063">
    <property type="entry name" value="FN3"/>
    <property type="match status" value="1"/>
</dbReference>
<keyword evidence="9" id="KW-0393">Immunoglobulin domain</keyword>
<dbReference type="EMBL" id="JBBPFD010000018">
    <property type="protein sequence ID" value="KAK7889618.1"/>
    <property type="molecule type" value="Genomic_DNA"/>
</dbReference>
<feature type="compositionally biased region" description="Basic and acidic residues" evidence="10">
    <location>
        <begin position="1859"/>
        <end position="1871"/>
    </location>
</feature>
<dbReference type="SUPFAM" id="SSF48726">
    <property type="entry name" value="Immunoglobulin"/>
    <property type="match status" value="16"/>
</dbReference>
<dbReference type="PROSITE" id="PS50835">
    <property type="entry name" value="IG_LIKE"/>
    <property type="match status" value="14"/>
</dbReference>
<keyword evidence="4" id="KW-0963">Cytoplasm</keyword>
<dbReference type="SMART" id="SM00409">
    <property type="entry name" value="IG"/>
    <property type="match status" value="17"/>
</dbReference>
<dbReference type="PANTHER" id="PTHR35971">
    <property type="entry name" value="SI:DKEY-31G6.6"/>
    <property type="match status" value="1"/>
</dbReference>
<evidence type="ECO:0000256" key="3">
    <source>
        <dbReference type="ARBA" id="ARBA00006692"/>
    </source>
</evidence>
<dbReference type="FunFam" id="2.60.40.10:FF:000050">
    <property type="entry name" value="Titin isoform B"/>
    <property type="match status" value="1"/>
</dbReference>
<feature type="domain" description="Ig-like" evidence="11">
    <location>
        <begin position="717"/>
        <end position="806"/>
    </location>
</feature>
<dbReference type="Proteomes" id="UP001460270">
    <property type="component" value="Unassembled WGS sequence"/>
</dbReference>
<feature type="domain" description="Ig-like" evidence="11">
    <location>
        <begin position="1169"/>
        <end position="1236"/>
    </location>
</feature>
<organism evidence="13 14">
    <name type="scientific">Mugilogobius chulae</name>
    <name type="common">yellowstripe goby</name>
    <dbReference type="NCBI Taxonomy" id="88201"/>
    <lineage>
        <taxon>Eukaryota</taxon>
        <taxon>Metazoa</taxon>
        <taxon>Chordata</taxon>
        <taxon>Craniata</taxon>
        <taxon>Vertebrata</taxon>
        <taxon>Euteleostomi</taxon>
        <taxon>Actinopterygii</taxon>
        <taxon>Neopterygii</taxon>
        <taxon>Teleostei</taxon>
        <taxon>Neoteleostei</taxon>
        <taxon>Acanthomorphata</taxon>
        <taxon>Gobiaria</taxon>
        <taxon>Gobiiformes</taxon>
        <taxon>Gobioidei</taxon>
        <taxon>Gobiidae</taxon>
        <taxon>Gobionellinae</taxon>
        <taxon>Mugilogobius</taxon>
    </lineage>
</organism>
<evidence type="ECO:0000259" key="12">
    <source>
        <dbReference type="PROSITE" id="PS50853"/>
    </source>
</evidence>
<sequence length="1983" mass="221069">MNINTTPAVFTTKEQHKYISICPNRSNQAKRCASAQFVAVLSAERVCARAAVRPENEPFFLGSTAQAVKVRPNYEVEVKKFAVAEGKHAKFRCLVTGKPKPEIVWKKDGIPLEPGRRHLMFEDREGYYTLKVLYCKREDTGLYVCAASNALGNTLSAVHLSVKGPSVRFRRQLKDVVVAERDVAVLECEVPDESLPAAWYLEDQRLMPNQKYGMEQKGTRRRLTIRDVETDDDGVYLCEMPDGAKSIAELSVKGPIVRKLPRKLEVLEGENAAFCVEVDQDDMEVHWFKDGLKQHETHQTILKSFGKTHILVFVNVSYQDSGVVTFVAGRSTTTSRLKVKTTRHLPPICPINIKMDDDRPNSALLTWSASPNSQTSTRSMFVVERQEVGSQEWHKCFSSETATSAEVSGDSVPEEGDYRFRVCCINKYGRSGHVEFPRAVHLVPGPKILSRLQACEVFEGEAAHFSMELSTSMLGTWFFNSSQLQNGGRYAVQHSQTRHTLVIHETRAAEDGAEITFIANGVRDSALLQVKPAVLTFSPLSASDSLKLVQAGDAIVLYCEVSHPFAKVSWFKDGDELRVTDGLNIQSDGTMRRIVVHEAEACHSGVYTCRTEHDAVEFKVDVTGPPVEFSPVPEEDLHKSSMELDPVVLVCHVSREDAEVLWLKDGSEIQAGEHITLQAEGTMRRLIIRSAQASDAGAYVCQSGSSSMEFTVSVREPPVMIVEPKDDLVIDSYLGEDVQLQCELSRSGGRVRWSKDGLDVEESPQVQLVSEGPYRRLVLLSCTTEHSGEYVCESDGDSVFFQLNVTEPPVRFVFPTDSELEVTHMAAQRLDLCCEVSKPDAPVVWYKDGLEVEEGPNLSLEVGGAKRTLVIPVPTAEDTGEYVCDTEDDSVAFLVTITEAAVVLSRPKNLPETLKCCTDQALVLEVEVSRPNADVTWLVDGQKIQENQNVSISADGLIRRLTVHCPSVSDSGTYTCDAVDDLMHFQVKVCEPPVKILCKSSINTGVSSTLGDDVELECELSRANALTKWYKNGERLDDSGEYLLDAGDDAISFQVTVQEPPVRIIGNSCDVDYQEMVAGDELILACEVSRPNAPVQWLFNDKPLTPDSRVYIESYGTLRKIIISDVQPSDSGKYVCDAKDDRMVSVVRVQESPVTFLNKEEDVVLVGYEAESLTLSCFVSRQNAQVRWLKDWTPVEGERFKCLTDGFKRTLSIEPLRRSDAGEYTCDANTDQSHFSLLVKEMRVKFTRPLQDTVAHADGMVTLRCEVGKPKADVQWLRGGQEIVPSRRYTIRAEGVERSLTIHRLTRDDAGEYACESKDDRTAAVLAVHMPRVVEFLTELHNTTVLEGEDATFKLRSDHCGGRGKVSKASLKVQEAQIMFTKRTDSVMAEEFQDATLETHISLETGEVQWMRQGVVIQPGPRYTLTQTGCTRSLTIHNLSLSDRGTYRCETLHDRTQVKLNVEPRKITIRKPLLDQEVFEREAASFELELSHTDVEGTWQKDGIRVKPNNQFMVSRNRTSARPDAVPPEPGGHRHHRVLCGGSEDVRQAHGQRSVMCPTETPVSVLQPLSDARVEEDFPVTLECEFSRQMLEVKWYKNGKELKPGKNCRIYSMGRKRFCQILQSSRADSGLYKCDSGEVCTCCSLDVYEHKLELVQELEDLDIQEEQNAVFMCELSLEDVSAEWYKDGQRIRGSSTTKIRTEGTKHFLLICNVKPEDAGEIRFVARDVESVAYLEVEELPVTIVRPLRDRTALEKHRVILECTLSSPRCSAVWYKGSDELVSSDRLQILSDGCTHKLLIQEAAPEDEGTYSVRVGEHTSTAKLLVEGNPGEEGGAEVQKEEGVRPTSLEQQHLKQLHSPRGEWDRGQRPDRTKEKPCVFMPVFSSVSYLCCRSGSGGAAGAGGRGGHRRSDGLFPVRGVCGHKQVSGLDPERDVLQPGPGVRLESHRTLHKLYLNQLGTHMNGTVRFTLGKAKSSASLSVIQD</sequence>
<feature type="domain" description="Ig-like" evidence="11">
    <location>
        <begin position="1331"/>
        <end position="1461"/>
    </location>
</feature>
<feature type="domain" description="Ig-like" evidence="11">
    <location>
        <begin position="165"/>
        <end position="251"/>
    </location>
</feature>
<dbReference type="GO" id="GO:0005737">
    <property type="term" value="C:cytoplasm"/>
    <property type="evidence" value="ECO:0007669"/>
    <property type="project" value="UniProtKB-SubCell"/>
</dbReference>
<dbReference type="FunFam" id="2.60.40.10:FF:000464">
    <property type="entry name" value="Putative obscurin-like protein 1"/>
    <property type="match status" value="1"/>
</dbReference>
<keyword evidence="5" id="KW-0597">Phosphoprotein</keyword>
<dbReference type="InterPro" id="IPR036179">
    <property type="entry name" value="Ig-like_dom_sf"/>
</dbReference>
<feature type="domain" description="Ig-like" evidence="11">
    <location>
        <begin position="532"/>
        <end position="623"/>
    </location>
</feature>
<evidence type="ECO:0000256" key="9">
    <source>
        <dbReference type="ARBA" id="ARBA00023319"/>
    </source>
</evidence>
<dbReference type="InterPro" id="IPR007110">
    <property type="entry name" value="Ig-like_dom"/>
</dbReference>
<proteinExistence type="inferred from homology"/>
<evidence type="ECO:0000256" key="6">
    <source>
        <dbReference type="ARBA" id="ARBA00022737"/>
    </source>
</evidence>
<evidence type="ECO:0000256" key="7">
    <source>
        <dbReference type="ARBA" id="ARBA00023157"/>
    </source>
</evidence>
<evidence type="ECO:0000313" key="13">
    <source>
        <dbReference type="EMBL" id="KAK7889618.1"/>
    </source>
</evidence>
<dbReference type="InterPro" id="IPR013783">
    <property type="entry name" value="Ig-like_fold"/>
</dbReference>
<dbReference type="FunFam" id="2.60.40.10:FF:001084">
    <property type="entry name" value="obscurin-like isoform X3"/>
    <property type="match status" value="1"/>
</dbReference>
<protein>
    <recommendedName>
        <fullName evidence="15">Obscurin-like protein 1</fullName>
    </recommendedName>
</protein>
<gene>
    <name evidence="13" type="ORF">WMY93_025178</name>
</gene>
<keyword evidence="7" id="KW-1015">Disulfide bond</keyword>
<comment type="subcellular location">
    <subcellularLocation>
        <location evidence="2">Cytoplasm</location>
    </subcellularLocation>
    <subcellularLocation>
        <location evidence="1">Nucleus</location>
    </subcellularLocation>
</comment>
<dbReference type="SUPFAM" id="SSF49265">
    <property type="entry name" value="Fibronectin type III"/>
    <property type="match status" value="1"/>
</dbReference>
<evidence type="ECO:0008006" key="15">
    <source>
        <dbReference type="Google" id="ProtNLM"/>
    </source>
</evidence>
<evidence type="ECO:0000256" key="1">
    <source>
        <dbReference type="ARBA" id="ARBA00004123"/>
    </source>
</evidence>
<feature type="domain" description="Ig-like" evidence="11">
    <location>
        <begin position="1740"/>
        <end position="1824"/>
    </location>
</feature>
<feature type="domain" description="Ig-like" evidence="11">
    <location>
        <begin position="1261"/>
        <end position="1327"/>
    </location>
</feature>
<evidence type="ECO:0000256" key="2">
    <source>
        <dbReference type="ARBA" id="ARBA00004496"/>
    </source>
</evidence>
<evidence type="ECO:0000256" key="10">
    <source>
        <dbReference type="SAM" id="MobiDB-lite"/>
    </source>
</evidence>
<dbReference type="SMART" id="SM00408">
    <property type="entry name" value="IGc2"/>
    <property type="match status" value="14"/>
</dbReference>